<keyword evidence="1" id="KW-1133">Transmembrane helix</keyword>
<evidence type="ECO:0000313" key="3">
    <source>
        <dbReference type="Proteomes" id="UP000641386"/>
    </source>
</evidence>
<keyword evidence="1" id="KW-0812">Transmembrane</keyword>
<accession>A0A919AER4</accession>
<evidence type="ECO:0000256" key="1">
    <source>
        <dbReference type="SAM" id="Phobius"/>
    </source>
</evidence>
<dbReference type="EMBL" id="BNBC01000043">
    <property type="protein sequence ID" value="GHF02411.1"/>
    <property type="molecule type" value="Genomic_DNA"/>
</dbReference>
<comment type="caution">
    <text evidence="2">The sequence shown here is derived from an EMBL/GenBank/DDBJ whole genome shotgun (WGS) entry which is preliminary data.</text>
</comment>
<evidence type="ECO:0008006" key="4">
    <source>
        <dbReference type="Google" id="ProtNLM"/>
    </source>
</evidence>
<proteinExistence type="predicted"/>
<keyword evidence="1" id="KW-0472">Membrane</keyword>
<dbReference type="Proteomes" id="UP000641386">
    <property type="component" value="Unassembled WGS sequence"/>
</dbReference>
<evidence type="ECO:0000313" key="2">
    <source>
        <dbReference type="EMBL" id="GHF02411.1"/>
    </source>
</evidence>
<protein>
    <recommendedName>
        <fullName evidence="4">LigA protein</fullName>
    </recommendedName>
</protein>
<feature type="transmembrane region" description="Helical" evidence="1">
    <location>
        <begin position="274"/>
        <end position="293"/>
    </location>
</feature>
<feature type="transmembrane region" description="Helical" evidence="1">
    <location>
        <begin position="313"/>
        <end position="333"/>
    </location>
</feature>
<feature type="transmembrane region" description="Helical" evidence="1">
    <location>
        <begin position="71"/>
        <end position="92"/>
    </location>
</feature>
<keyword evidence="3" id="KW-1185">Reference proteome</keyword>
<dbReference type="AlphaFoldDB" id="A0A919AER4"/>
<name>A0A919AER4_9ACTN</name>
<dbReference type="RefSeq" id="WP_229903917.1">
    <property type="nucleotide sequence ID" value="NZ_BNBC01000043.1"/>
</dbReference>
<sequence>MTESLARPPATAEAPTADTPAAVLDRPRRVLRAVAIAACVPYLSLKAAWVAGSRVGIPDGSTLLEHRTTMAVANTAGVLLDGAVIVLALLLTRPWGLRVPAWLLALPAWVATGLLTPIMTGYPLQLLVRALGGAVDRPSGTGRRPFLHEWVFGVVYTGFIVQGLALGVLFLLYARDRWGHVWRGRVGELPAGAVGPAQRACAVAACALALFPLVMHLAWACGGTAGLSAGRVADRTSDFHVLEATDVCFVLAAVAGAVPLAFRRGRRLPVAVPLAPAWVGSGVLVCWGGWLSLASLTSVEDPADRPTPLMNLVYAVQMISGFLVAALGAHFLAERSAEHAGQQDRRVA</sequence>
<reference evidence="2" key="2">
    <citation type="submission" date="2020-09" db="EMBL/GenBank/DDBJ databases">
        <authorList>
            <person name="Sun Q."/>
            <person name="Ohkuma M."/>
        </authorList>
    </citation>
    <scope>NUCLEOTIDE SEQUENCE</scope>
    <source>
        <strain evidence="2">JCM 3302</strain>
    </source>
</reference>
<gene>
    <name evidence="2" type="ORF">GCM10014715_68150</name>
</gene>
<reference evidence="2" key="1">
    <citation type="journal article" date="2014" name="Int. J. Syst. Evol. Microbiol.">
        <title>Complete genome sequence of Corynebacterium casei LMG S-19264T (=DSM 44701T), isolated from a smear-ripened cheese.</title>
        <authorList>
            <consortium name="US DOE Joint Genome Institute (JGI-PGF)"/>
            <person name="Walter F."/>
            <person name="Albersmeier A."/>
            <person name="Kalinowski J."/>
            <person name="Ruckert C."/>
        </authorList>
    </citation>
    <scope>NUCLEOTIDE SEQUENCE</scope>
    <source>
        <strain evidence="2">JCM 3302</strain>
    </source>
</reference>
<feature type="transmembrane region" description="Helical" evidence="1">
    <location>
        <begin position="200"/>
        <end position="219"/>
    </location>
</feature>
<feature type="transmembrane region" description="Helical" evidence="1">
    <location>
        <begin position="239"/>
        <end position="262"/>
    </location>
</feature>
<organism evidence="2 3">
    <name type="scientific">Streptomyces spiralis</name>
    <dbReference type="NCBI Taxonomy" id="66376"/>
    <lineage>
        <taxon>Bacteria</taxon>
        <taxon>Bacillati</taxon>
        <taxon>Actinomycetota</taxon>
        <taxon>Actinomycetes</taxon>
        <taxon>Kitasatosporales</taxon>
        <taxon>Streptomycetaceae</taxon>
        <taxon>Streptomyces</taxon>
    </lineage>
</organism>
<feature type="transmembrane region" description="Helical" evidence="1">
    <location>
        <begin position="30"/>
        <end position="51"/>
    </location>
</feature>
<feature type="transmembrane region" description="Helical" evidence="1">
    <location>
        <begin position="99"/>
        <end position="119"/>
    </location>
</feature>
<feature type="transmembrane region" description="Helical" evidence="1">
    <location>
        <begin position="150"/>
        <end position="173"/>
    </location>
</feature>